<name>A0ABT9NGB7_9ACTO</name>
<keyword evidence="1" id="KW-0732">Signal</keyword>
<evidence type="ECO:0000313" key="2">
    <source>
        <dbReference type="EMBL" id="MDP9806384.1"/>
    </source>
</evidence>
<comment type="caution">
    <text evidence="2">The sequence shown here is derived from an EMBL/GenBank/DDBJ whole genome shotgun (WGS) entry which is preliminary data.</text>
</comment>
<reference evidence="2 3" key="1">
    <citation type="submission" date="2023-07" db="EMBL/GenBank/DDBJ databases">
        <title>Sequencing the genomes of 1000 actinobacteria strains.</title>
        <authorList>
            <person name="Klenk H.-P."/>
        </authorList>
    </citation>
    <scope>NUCLEOTIDE SEQUENCE [LARGE SCALE GENOMIC DNA]</scope>
    <source>
        <strain evidence="2 3">DSM 17163</strain>
    </source>
</reference>
<evidence type="ECO:0008006" key="4">
    <source>
        <dbReference type="Google" id="ProtNLM"/>
    </source>
</evidence>
<sequence length="571" mass="61496">MQSTFSRFLTLVLGLFLVATPTGTALATNANQARLEVSIRATETPIESGEATTFRIDWSCSAVDSSCADATVTFKLDELTETIHNQPTAQIQLAEQSTGSYVSKPDTSKAKTEGVVVWNLGDVAAGANGQMGVRIKTPNLITPDGATYTATAETSGTGVTGTNDTADMVVSAQPRPDVEIRRELAPSRVGPQGDDPESTWPAIGALVEYRVQSGYEGSYNDLRSGWGFNHDKINSGTLGMTDVLTTVALPKNAIFESATHDGVYDPATHSVSWPAWSAPQQLFSPRYRLVVKYPAEHFPKTSTVSLTATMAGKRLDTGETLSDTSTWTHGFKDRKASGKISKHVWKNRVSRGEQAGYNFRIDNTGNVPLDVVIEDYLPCPLTSPTDGSTDCTTPALKDIKLSMPRGIGTSIHVEYTTNTGRTLEHIQNSSTRVIGLPVEDTEWVTYLKITAEGIPAGTSQGMIRLQGTVVEDIPEEAPANTPYKHVNPQDGGTRVENCASVLRLTNEGTTIVDETNSCAGFHVVAPSPKIGTVKWMGPTPRHYEGISSATALSPAGIRATSWFRQAKPRRF</sequence>
<feature type="chain" id="PRO_5047099915" description="DUF11 domain-containing protein" evidence="1">
    <location>
        <begin position="28"/>
        <end position="571"/>
    </location>
</feature>
<keyword evidence="3" id="KW-1185">Reference proteome</keyword>
<proteinExistence type="predicted"/>
<evidence type="ECO:0000256" key="1">
    <source>
        <dbReference type="SAM" id="SignalP"/>
    </source>
</evidence>
<protein>
    <recommendedName>
        <fullName evidence="4">DUF11 domain-containing protein</fullName>
    </recommendedName>
</protein>
<dbReference type="EMBL" id="JAUSQX010000001">
    <property type="protein sequence ID" value="MDP9806384.1"/>
    <property type="molecule type" value="Genomic_DNA"/>
</dbReference>
<feature type="signal peptide" evidence="1">
    <location>
        <begin position="1"/>
        <end position="27"/>
    </location>
</feature>
<organism evidence="2 3">
    <name type="scientific">Trueperella bonasi</name>
    <dbReference type="NCBI Taxonomy" id="312286"/>
    <lineage>
        <taxon>Bacteria</taxon>
        <taxon>Bacillati</taxon>
        <taxon>Actinomycetota</taxon>
        <taxon>Actinomycetes</taxon>
        <taxon>Actinomycetales</taxon>
        <taxon>Actinomycetaceae</taxon>
        <taxon>Trueperella</taxon>
    </lineage>
</organism>
<accession>A0ABT9NGB7</accession>
<gene>
    <name evidence="2" type="ORF">J2S70_000966</name>
</gene>
<dbReference type="Proteomes" id="UP001243212">
    <property type="component" value="Unassembled WGS sequence"/>
</dbReference>
<dbReference type="RefSeq" id="WP_307682610.1">
    <property type="nucleotide sequence ID" value="NZ_JAUSQX010000001.1"/>
</dbReference>
<evidence type="ECO:0000313" key="3">
    <source>
        <dbReference type="Proteomes" id="UP001243212"/>
    </source>
</evidence>